<organism evidence="3 4">
    <name type="scientific">Chlorella ohadii</name>
    <dbReference type="NCBI Taxonomy" id="2649997"/>
    <lineage>
        <taxon>Eukaryota</taxon>
        <taxon>Viridiplantae</taxon>
        <taxon>Chlorophyta</taxon>
        <taxon>core chlorophytes</taxon>
        <taxon>Trebouxiophyceae</taxon>
        <taxon>Chlorellales</taxon>
        <taxon>Chlorellaceae</taxon>
        <taxon>Chlorella clade</taxon>
        <taxon>Chlorella</taxon>
    </lineage>
</organism>
<name>A0AAD5DWH0_9CHLO</name>
<feature type="region of interest" description="Disordered" evidence="1">
    <location>
        <begin position="358"/>
        <end position="440"/>
    </location>
</feature>
<dbReference type="Pfam" id="PF14655">
    <property type="entry name" value="RAB3GAP2_N"/>
    <property type="match status" value="1"/>
</dbReference>
<dbReference type="AlphaFoldDB" id="A0AAD5DWH0"/>
<accession>A0AAD5DWH0</accession>
<protein>
    <recommendedName>
        <fullName evidence="2">Rab3-GAP regulatory subunit N-terminal domain-containing protein</fullName>
    </recommendedName>
</protein>
<reference evidence="3" key="1">
    <citation type="submission" date="2020-11" db="EMBL/GenBank/DDBJ databases">
        <title>Chlorella ohadii genome sequencing and assembly.</title>
        <authorList>
            <person name="Murik O."/>
            <person name="Treves H."/>
            <person name="Kedem I."/>
            <person name="Shotland Y."/>
            <person name="Kaplan A."/>
        </authorList>
    </citation>
    <scope>NUCLEOTIDE SEQUENCE</scope>
    <source>
        <strain evidence="3">1</strain>
    </source>
</reference>
<sequence length="530" mass="54265">MAHSASLAFLPKLLLQHDASPDSVLEDVQSAFVAAAQQRRVLASLRPAGDGLTVALGQRLVLLHGLGNAGSAGGSAGGSSTTGGRSKRSSGGGSGGGGAGAAIEFVSAVDAPETITALCWLAGSGQSADECVLLGTSDGHLQLHSAASGALLLRQPLHHTAAVAAAVRWSGSGTDPEDLAEDVTITFADAVVRLPAWEVWAAVKWHAGHAARGGGHCGRWALYHMSYVSLTLSVVKTSQINNEIPPHLVAPRSGRWAACCDSLGRVSLLDATSTLILRMLKGYRDAQVAWLVCPEGWASGSSSGASQRWAPRRLAGGSSSSLGGSSSAAGSLSALSSAADLAAMQPQVEWEEAWGLDDASERGSGEQQGSDPGQAPEGEQRQQQQQQQEQQQQGGVLPPPPPQQQQQAGTAVDSPERQQHAPAPRSPAQLGAVGQTSQPAALPSSPLLVIYAPRRAVVELWEPHSLSRVGSVACSTQLGLLLAQPVRRQHGSGGSGGGAAGSPAPNRCMLLDACSLTLTDLTDILLSSAV</sequence>
<dbReference type="PANTHER" id="PTHR12472:SF0">
    <property type="entry name" value="RAB3 GTPASE-ACTIVATING PROTEIN NON-CATALYTIC SUBUNIT"/>
    <property type="match status" value="1"/>
</dbReference>
<dbReference type="Proteomes" id="UP001205105">
    <property type="component" value="Unassembled WGS sequence"/>
</dbReference>
<dbReference type="EMBL" id="JADXDR010000036">
    <property type="protein sequence ID" value="KAI7843673.1"/>
    <property type="molecule type" value="Genomic_DNA"/>
</dbReference>
<comment type="caution">
    <text evidence="3">The sequence shown here is derived from an EMBL/GenBank/DDBJ whole genome shotgun (WGS) entry which is preliminary data.</text>
</comment>
<evidence type="ECO:0000256" key="1">
    <source>
        <dbReference type="SAM" id="MobiDB-lite"/>
    </source>
</evidence>
<dbReference type="InterPro" id="IPR036322">
    <property type="entry name" value="WD40_repeat_dom_sf"/>
</dbReference>
<evidence type="ECO:0000259" key="2">
    <source>
        <dbReference type="Pfam" id="PF14655"/>
    </source>
</evidence>
<feature type="compositionally biased region" description="Low complexity" evidence="1">
    <location>
        <begin position="372"/>
        <end position="396"/>
    </location>
</feature>
<proteinExistence type="predicted"/>
<feature type="region of interest" description="Disordered" evidence="1">
    <location>
        <begin position="298"/>
        <end position="330"/>
    </location>
</feature>
<keyword evidence="4" id="KW-1185">Reference proteome</keyword>
<feature type="compositionally biased region" description="Gly residues" evidence="1">
    <location>
        <begin position="70"/>
        <end position="81"/>
    </location>
</feature>
<feature type="domain" description="Rab3-GAP regulatory subunit N-terminal" evidence="2">
    <location>
        <begin position="249"/>
        <end position="305"/>
    </location>
</feature>
<feature type="region of interest" description="Disordered" evidence="1">
    <location>
        <begin position="70"/>
        <end position="95"/>
    </location>
</feature>
<gene>
    <name evidence="3" type="ORF">COHA_002574</name>
</gene>
<dbReference type="InterPro" id="IPR026059">
    <property type="entry name" value="Rab3GAP2"/>
</dbReference>
<dbReference type="SUPFAM" id="SSF50978">
    <property type="entry name" value="WD40 repeat-like"/>
    <property type="match status" value="1"/>
</dbReference>
<dbReference type="PANTHER" id="PTHR12472">
    <property type="entry name" value="RAB3-GAP REGULATORY DOMAIN"/>
    <property type="match status" value="1"/>
</dbReference>
<evidence type="ECO:0000313" key="3">
    <source>
        <dbReference type="EMBL" id="KAI7843673.1"/>
    </source>
</evidence>
<dbReference type="InterPro" id="IPR032839">
    <property type="entry name" value="RAB3GAP_N"/>
</dbReference>
<evidence type="ECO:0000313" key="4">
    <source>
        <dbReference type="Proteomes" id="UP001205105"/>
    </source>
</evidence>
<feature type="compositionally biased region" description="Low complexity" evidence="1">
    <location>
        <begin position="314"/>
        <end position="330"/>
    </location>
</feature>